<evidence type="ECO:0000256" key="2">
    <source>
        <dbReference type="ARBA" id="ARBA00022692"/>
    </source>
</evidence>
<evidence type="ECO:0000256" key="1">
    <source>
        <dbReference type="ARBA" id="ARBA00004370"/>
    </source>
</evidence>
<dbReference type="SUPFAM" id="SSF48726">
    <property type="entry name" value="Immunoglobulin"/>
    <property type="match status" value="1"/>
</dbReference>
<keyword evidence="2 5" id="KW-0812">Transmembrane</keyword>
<feature type="region of interest" description="Disordered" evidence="4">
    <location>
        <begin position="213"/>
        <end position="232"/>
    </location>
</feature>
<evidence type="ECO:0000259" key="7">
    <source>
        <dbReference type="SMART" id="SM00409"/>
    </source>
</evidence>
<evidence type="ECO:0000256" key="4">
    <source>
        <dbReference type="SAM" id="MobiDB-lite"/>
    </source>
</evidence>
<organism evidence="8 9">
    <name type="scientific">Hemibagrus wyckioides</name>
    <dbReference type="NCBI Taxonomy" id="337641"/>
    <lineage>
        <taxon>Eukaryota</taxon>
        <taxon>Metazoa</taxon>
        <taxon>Chordata</taxon>
        <taxon>Craniata</taxon>
        <taxon>Vertebrata</taxon>
        <taxon>Euteleostomi</taxon>
        <taxon>Actinopterygii</taxon>
        <taxon>Neopterygii</taxon>
        <taxon>Teleostei</taxon>
        <taxon>Ostariophysi</taxon>
        <taxon>Siluriformes</taxon>
        <taxon>Bagridae</taxon>
        <taxon>Hemibagrus</taxon>
    </lineage>
</organism>
<gene>
    <name evidence="8" type="ORF">KOW79_004382</name>
</gene>
<feature type="signal peptide" evidence="6">
    <location>
        <begin position="1"/>
        <end position="23"/>
    </location>
</feature>
<dbReference type="PANTHER" id="PTHR11860:SF118">
    <property type="entry name" value="CMRF35-LIKE MOLECULE 3-RELATED"/>
    <property type="match status" value="1"/>
</dbReference>
<feature type="chain" id="PRO_5038570339" description="Immunoglobulin domain-containing protein" evidence="6">
    <location>
        <begin position="24"/>
        <end position="284"/>
    </location>
</feature>
<dbReference type="Gene3D" id="2.60.40.10">
    <property type="entry name" value="Immunoglobulins"/>
    <property type="match status" value="1"/>
</dbReference>
<name>A0A9D3P417_9TELE</name>
<keyword evidence="9" id="KW-1185">Reference proteome</keyword>
<evidence type="ECO:0000256" key="3">
    <source>
        <dbReference type="ARBA" id="ARBA00023136"/>
    </source>
</evidence>
<dbReference type="GO" id="GO:0005886">
    <property type="term" value="C:plasma membrane"/>
    <property type="evidence" value="ECO:0007669"/>
    <property type="project" value="TreeGrafter"/>
</dbReference>
<dbReference type="PANTHER" id="PTHR11860">
    <property type="entry name" value="POLYMERIC-IMMUNOGLOBULIN RECEPTOR"/>
    <property type="match status" value="1"/>
</dbReference>
<evidence type="ECO:0000313" key="9">
    <source>
        <dbReference type="Proteomes" id="UP000824219"/>
    </source>
</evidence>
<evidence type="ECO:0000256" key="6">
    <source>
        <dbReference type="SAM" id="SignalP"/>
    </source>
</evidence>
<protein>
    <recommendedName>
        <fullName evidence="7">Immunoglobulin domain-containing protein</fullName>
    </recommendedName>
</protein>
<reference evidence="8 9" key="1">
    <citation type="submission" date="2021-06" db="EMBL/GenBank/DDBJ databases">
        <title>Chromosome-level genome assembly of the red-tail catfish (Hemibagrus wyckioides).</title>
        <authorList>
            <person name="Shao F."/>
        </authorList>
    </citation>
    <scope>NUCLEOTIDE SEQUENCE [LARGE SCALE GENOMIC DNA]</scope>
    <source>
        <strain evidence="8">EC202008001</strain>
        <tissue evidence="8">Blood</tissue>
    </source>
</reference>
<dbReference type="CDD" id="cd05716">
    <property type="entry name" value="IgV_pIgR_like"/>
    <property type="match status" value="1"/>
</dbReference>
<evidence type="ECO:0000256" key="5">
    <source>
        <dbReference type="SAM" id="Phobius"/>
    </source>
</evidence>
<dbReference type="Pfam" id="PF07686">
    <property type="entry name" value="V-set"/>
    <property type="match status" value="1"/>
</dbReference>
<keyword evidence="5" id="KW-1133">Transmembrane helix</keyword>
<dbReference type="InterPro" id="IPR003599">
    <property type="entry name" value="Ig_sub"/>
</dbReference>
<dbReference type="InterPro" id="IPR050671">
    <property type="entry name" value="CD300_family_receptors"/>
</dbReference>
<sequence length="284" mass="31087">MQTFVRTLSLFQVLISVTVKSKAEHVFTGTEGGSVDITCKYPDGYQYTTMYLCRHPCYSSDVLIKSKKVDQAISMGRYTALNTPSGRSFSVTIRHLRLKDSGVYYCGVDKWGYDILIKVKLNVTKAPAVSSHAPVILQSQSPDVTQLPHAMTVISSTADNFTSYEQASSTTQPQHSLDPHVQLLVVCGGVLGLMLCCVLATLVILYRKKSSTQNTSLKPPAPESQISHPSSDQEDIWHVYDDMLAVYSLAGPARGDKSSATYSTIQLPAPADNDCNLYSLVTPH</sequence>
<dbReference type="EMBL" id="JAHKSW010000005">
    <property type="protein sequence ID" value="KAG7332548.1"/>
    <property type="molecule type" value="Genomic_DNA"/>
</dbReference>
<dbReference type="Proteomes" id="UP000824219">
    <property type="component" value="Linkage Group LG05"/>
</dbReference>
<dbReference type="InterPro" id="IPR013106">
    <property type="entry name" value="Ig_V-set"/>
</dbReference>
<comment type="caution">
    <text evidence="8">The sequence shown here is derived from an EMBL/GenBank/DDBJ whole genome shotgun (WGS) entry which is preliminary data.</text>
</comment>
<accession>A0A9D3P417</accession>
<dbReference type="SMART" id="SM00409">
    <property type="entry name" value="IG"/>
    <property type="match status" value="1"/>
</dbReference>
<comment type="subcellular location">
    <subcellularLocation>
        <location evidence="1">Membrane</location>
    </subcellularLocation>
</comment>
<dbReference type="InterPro" id="IPR013783">
    <property type="entry name" value="Ig-like_fold"/>
</dbReference>
<feature type="domain" description="Immunoglobulin" evidence="7">
    <location>
        <begin position="24"/>
        <end position="124"/>
    </location>
</feature>
<evidence type="ECO:0000313" key="8">
    <source>
        <dbReference type="EMBL" id="KAG7332548.1"/>
    </source>
</evidence>
<dbReference type="AlphaFoldDB" id="A0A9D3P417"/>
<dbReference type="GO" id="GO:0004888">
    <property type="term" value="F:transmembrane signaling receptor activity"/>
    <property type="evidence" value="ECO:0007669"/>
    <property type="project" value="TreeGrafter"/>
</dbReference>
<keyword evidence="3 5" id="KW-0472">Membrane</keyword>
<dbReference type="InterPro" id="IPR036179">
    <property type="entry name" value="Ig-like_dom_sf"/>
</dbReference>
<dbReference type="OrthoDB" id="9805957at2759"/>
<proteinExistence type="predicted"/>
<feature type="transmembrane region" description="Helical" evidence="5">
    <location>
        <begin position="183"/>
        <end position="206"/>
    </location>
</feature>
<keyword evidence="6" id="KW-0732">Signal</keyword>